<protein>
    <submittedName>
        <fullName evidence="1">Uncharacterized protein</fullName>
    </submittedName>
</protein>
<accession>A0AB34Q0Y5</accession>
<gene>
    <name evidence="1" type="ORF">NY98_21615</name>
</gene>
<name>A0AB34Q0Y5_XANCI</name>
<sequence length="253" mass="28439">MARPTYQDVVTLSANQRVITSASNQQIVIADLCAVPTAGRVDCRSMIGIHDNARRISPRIYMDRACVECLIAQAICNFRMLLTQVRKQAQTRWVQRLHKGLHIAPPFQQGCIVPIRLRNQVTLPRISIDIHTPASFVTIDALAMLLIHLVSRQRLVACDVIWIAVEAKEFGLQYTTLTKTRFSSSIASPGVVAHLKPGFGAISSRYSISKWLHVGIIRTCTTVVDERHKRRALLRHWHVQGIDRALVLRHGCS</sequence>
<organism evidence="1 2">
    <name type="scientific">Xanthomonas citri pv. fuscans</name>
    <dbReference type="NCBI Taxonomy" id="366649"/>
    <lineage>
        <taxon>Bacteria</taxon>
        <taxon>Pseudomonadati</taxon>
        <taxon>Pseudomonadota</taxon>
        <taxon>Gammaproteobacteria</taxon>
        <taxon>Lysobacterales</taxon>
        <taxon>Lysobacteraceae</taxon>
        <taxon>Xanthomonas</taxon>
    </lineage>
</organism>
<evidence type="ECO:0000313" key="1">
    <source>
        <dbReference type="EMBL" id="KGU49561.1"/>
    </source>
</evidence>
<dbReference type="Proteomes" id="UP000030585">
    <property type="component" value="Unassembled WGS sequence"/>
</dbReference>
<dbReference type="AlphaFoldDB" id="A0AB34Q0Y5"/>
<proteinExistence type="predicted"/>
<reference evidence="2" key="1">
    <citation type="submission" date="2015-04" db="EMBL/GenBank/DDBJ databases">
        <title>Genome sequencing of pathogens of bean.</title>
        <authorList>
            <person name="Harrison J."/>
            <person name="Aritua V."/>
            <person name="Sapp M."/>
            <person name="Smith J."/>
            <person name="Studholme D.J."/>
        </authorList>
    </citation>
    <scope>NUCLEOTIDE SEQUENCE [LARGE SCALE GENOMIC DNA]</scope>
    <source>
        <strain evidence="2">NCPPB 1058</strain>
    </source>
</reference>
<evidence type="ECO:0000313" key="2">
    <source>
        <dbReference type="Proteomes" id="UP000030585"/>
    </source>
</evidence>
<dbReference type="EMBL" id="JSEY02000020">
    <property type="protein sequence ID" value="KGU49561.1"/>
    <property type="molecule type" value="Genomic_DNA"/>
</dbReference>
<comment type="caution">
    <text evidence="1">The sequence shown here is derived from an EMBL/GenBank/DDBJ whole genome shotgun (WGS) entry which is preliminary data.</text>
</comment>